<sequence length="281" mass="32679">MSANKFFEQFSIDEISKRTKISPISLRFIKNKEYEKIPKVKFLGFIKIIEREFNVDLSDIIEEYNQINHTEIKEETIIQEKEPSIKKEKNYIIFILGIILLISSAILLYKNYTNENENNTTNNKLTTTNITEINNSLESNKTQNKLTLKNNVTENNLTDKNLSQETNKTQSIIANTLETNITNPTKEINLTQEKKAILNQITIIPQKLVWYRIKNLDTNKTSEYLTSKTKTFKGKNFFIKFGHGEVTIKYGNQTITPNTKKIVRILIKNGKYQFLKKGQTP</sequence>
<dbReference type="EMBL" id="ABCJ01000007">
    <property type="protein sequence ID" value="EDM23308.1"/>
    <property type="molecule type" value="Genomic_DNA"/>
</dbReference>
<reference evidence="2 3" key="1">
    <citation type="journal article" date="2011" name="Stand. Genomic Sci.">
        <title>Draft genome sequence of Caminibacter mediatlanticus strain TB-2, an epsilonproteobacterium isolated from a deep-sea hydrothermal vent.</title>
        <authorList>
            <person name="Giovannelli D."/>
            <person name="Ferriera S."/>
            <person name="Johnson J."/>
            <person name="Kravitz S."/>
            <person name="Perez-Rodriguez I."/>
            <person name="Ricci J."/>
            <person name="O'Brien C."/>
            <person name="Voordeckers J.W."/>
            <person name="Bini E."/>
            <person name="Vetriani C."/>
        </authorList>
    </citation>
    <scope>NUCLEOTIDE SEQUENCE [LARGE SCALE GENOMIC DNA]</scope>
    <source>
        <strain evidence="2 3">TB-2</strain>
    </source>
</reference>
<keyword evidence="1" id="KW-1133">Transmembrane helix</keyword>
<keyword evidence="1" id="KW-0472">Membrane</keyword>
<dbReference type="Proteomes" id="UP000003288">
    <property type="component" value="Unassembled WGS sequence"/>
</dbReference>
<evidence type="ECO:0000313" key="2">
    <source>
        <dbReference type="EMBL" id="EDM23308.1"/>
    </source>
</evidence>
<feature type="transmembrane region" description="Helical" evidence="1">
    <location>
        <begin position="91"/>
        <end position="109"/>
    </location>
</feature>
<dbReference type="AlphaFoldDB" id="A0AAI9AGP3"/>
<evidence type="ECO:0000256" key="1">
    <source>
        <dbReference type="SAM" id="Phobius"/>
    </source>
</evidence>
<evidence type="ECO:0000313" key="3">
    <source>
        <dbReference type="Proteomes" id="UP000003288"/>
    </source>
</evidence>
<dbReference type="RefSeq" id="WP_007475114.1">
    <property type="nucleotide sequence ID" value="NZ_ABCJ01000007.1"/>
</dbReference>
<dbReference type="GO" id="GO:0003677">
    <property type="term" value="F:DNA binding"/>
    <property type="evidence" value="ECO:0007669"/>
    <property type="project" value="InterPro"/>
</dbReference>
<dbReference type="InterPro" id="IPR010982">
    <property type="entry name" value="Lambda_DNA-bd_dom_sf"/>
</dbReference>
<proteinExistence type="predicted"/>
<name>A0AAI9AGP3_9BACT</name>
<dbReference type="Gene3D" id="1.10.260.40">
    <property type="entry name" value="lambda repressor-like DNA-binding domains"/>
    <property type="match status" value="1"/>
</dbReference>
<gene>
    <name evidence="2" type="ORF">CMTB2_06406</name>
</gene>
<protein>
    <submittedName>
        <fullName evidence="2">Uncharacterized protein</fullName>
    </submittedName>
</protein>
<accession>A0AAI9AGP3</accession>
<comment type="caution">
    <text evidence="2">The sequence shown here is derived from an EMBL/GenBank/DDBJ whole genome shotgun (WGS) entry which is preliminary data.</text>
</comment>
<keyword evidence="1" id="KW-0812">Transmembrane</keyword>
<organism evidence="2 3">
    <name type="scientific">Caminibacter mediatlanticus TB-2</name>
    <dbReference type="NCBI Taxonomy" id="391592"/>
    <lineage>
        <taxon>Bacteria</taxon>
        <taxon>Pseudomonadati</taxon>
        <taxon>Campylobacterota</taxon>
        <taxon>Epsilonproteobacteria</taxon>
        <taxon>Nautiliales</taxon>
        <taxon>Nautiliaceae</taxon>
        <taxon>Caminibacter</taxon>
    </lineage>
</organism>